<comment type="caution">
    <text evidence="2">The sequence shown here is derived from an EMBL/GenBank/DDBJ whole genome shotgun (WGS) entry which is preliminary data.</text>
</comment>
<reference evidence="2 3" key="1">
    <citation type="submission" date="2021-01" db="EMBL/GenBank/DDBJ databases">
        <title>WGS of actinomycetes isolated from Thailand.</title>
        <authorList>
            <person name="Thawai C."/>
        </authorList>
    </citation>
    <scope>NUCLEOTIDE SEQUENCE [LARGE SCALE GENOMIC DNA]</scope>
    <source>
        <strain evidence="2 3">CH5-8</strain>
    </source>
</reference>
<dbReference type="PANTHER" id="PTHR43798:SF33">
    <property type="entry name" value="HYDROLASE, PUTATIVE (AFU_ORTHOLOGUE AFUA_2G14860)-RELATED"/>
    <property type="match status" value="1"/>
</dbReference>
<dbReference type="RefSeq" id="WP_201826650.1">
    <property type="nucleotide sequence ID" value="NZ_JAERRH010000027.1"/>
</dbReference>
<dbReference type="PRINTS" id="PR00111">
    <property type="entry name" value="ABHYDROLASE"/>
</dbReference>
<dbReference type="GO" id="GO:0016787">
    <property type="term" value="F:hydrolase activity"/>
    <property type="evidence" value="ECO:0007669"/>
    <property type="project" value="UniProtKB-KW"/>
</dbReference>
<evidence type="ECO:0000313" key="3">
    <source>
        <dbReference type="Proteomes" id="UP000621386"/>
    </source>
</evidence>
<evidence type="ECO:0000313" key="2">
    <source>
        <dbReference type="EMBL" id="MBL1110001.1"/>
    </source>
</evidence>
<gene>
    <name evidence="2" type="ORF">JK361_36490</name>
</gene>
<feature type="domain" description="AB hydrolase-1" evidence="1">
    <location>
        <begin position="30"/>
        <end position="266"/>
    </location>
</feature>
<dbReference type="Gene3D" id="3.40.50.1820">
    <property type="entry name" value="alpha/beta hydrolase"/>
    <property type="match status" value="1"/>
</dbReference>
<name>A0ABS1PC99_9ACTN</name>
<keyword evidence="2" id="KW-0378">Hydrolase</keyword>
<dbReference type="InterPro" id="IPR029058">
    <property type="entry name" value="AB_hydrolase_fold"/>
</dbReference>
<accession>A0ABS1PC99</accession>
<organism evidence="2 3">
    <name type="scientific">Streptomyces musisoli</name>
    <dbReference type="NCBI Taxonomy" id="2802280"/>
    <lineage>
        <taxon>Bacteria</taxon>
        <taxon>Bacillati</taxon>
        <taxon>Actinomycetota</taxon>
        <taxon>Actinomycetes</taxon>
        <taxon>Kitasatosporales</taxon>
        <taxon>Streptomycetaceae</taxon>
        <taxon>Streptomyces</taxon>
    </lineage>
</organism>
<keyword evidence="3" id="KW-1185">Reference proteome</keyword>
<proteinExistence type="predicted"/>
<sequence length="290" mass="32292">MKLADWIAGGTRPELNGHRMFVRQDGDGSPVTLVHGFPTSSHDWATTVPHLVAAGHRVTTPDLLGFGQSDKPPRHRYSIHEQADLIEALWEHLGVGETALVAHDYGVSVAQELLARDPGRITRTALLNGGLYADLHRPILMQRLLHSRVGPLLARLTDEKRFTVNLRSVLGRPVPDEVLHDMWTSVAHENGHHLAPRLLRYIDDRRVHFDRWTGSLERYEGPLLFVWGPEDPVSGAHVLERLRRRRPGAAFTVLTGVGHYPQVEAPEETAEALAAFLTDQDSAGRSHVTS</sequence>
<dbReference type="Proteomes" id="UP000621386">
    <property type="component" value="Unassembled WGS sequence"/>
</dbReference>
<dbReference type="InterPro" id="IPR000073">
    <property type="entry name" value="AB_hydrolase_1"/>
</dbReference>
<dbReference type="Pfam" id="PF00561">
    <property type="entry name" value="Abhydrolase_1"/>
    <property type="match status" value="1"/>
</dbReference>
<dbReference type="PRINTS" id="PR00412">
    <property type="entry name" value="EPOXHYDRLASE"/>
</dbReference>
<evidence type="ECO:0000259" key="1">
    <source>
        <dbReference type="Pfam" id="PF00561"/>
    </source>
</evidence>
<dbReference type="InterPro" id="IPR000639">
    <property type="entry name" value="Epox_hydrolase-like"/>
</dbReference>
<dbReference type="InterPro" id="IPR050266">
    <property type="entry name" value="AB_hydrolase_sf"/>
</dbReference>
<dbReference type="PANTHER" id="PTHR43798">
    <property type="entry name" value="MONOACYLGLYCEROL LIPASE"/>
    <property type="match status" value="1"/>
</dbReference>
<dbReference type="EMBL" id="JAERRH010000027">
    <property type="protein sequence ID" value="MBL1110001.1"/>
    <property type="molecule type" value="Genomic_DNA"/>
</dbReference>
<protein>
    <submittedName>
        <fullName evidence="2">Alpha/beta hydrolase</fullName>
    </submittedName>
</protein>
<dbReference type="SUPFAM" id="SSF53474">
    <property type="entry name" value="alpha/beta-Hydrolases"/>
    <property type="match status" value="1"/>
</dbReference>